<keyword evidence="5 9" id="KW-0560">Oxidoreductase</keyword>
<dbReference type="GO" id="GO:0004497">
    <property type="term" value="F:monooxygenase activity"/>
    <property type="evidence" value="ECO:0007669"/>
    <property type="project" value="UniProtKB-KW"/>
</dbReference>
<dbReference type="CDD" id="cd11054">
    <property type="entry name" value="CYP24A1-like"/>
    <property type="match status" value="1"/>
</dbReference>
<evidence type="ECO:0000256" key="1">
    <source>
        <dbReference type="ARBA" id="ARBA00001971"/>
    </source>
</evidence>
<dbReference type="PANTHER" id="PTHR24279">
    <property type="entry name" value="CYTOCHROME P450"/>
    <property type="match status" value="1"/>
</dbReference>
<accession>A0A088DJW2</accession>
<dbReference type="GO" id="GO:0005506">
    <property type="term" value="F:iron ion binding"/>
    <property type="evidence" value="ECO:0007669"/>
    <property type="project" value="InterPro"/>
</dbReference>
<proteinExistence type="evidence at transcript level"/>
<dbReference type="PANTHER" id="PTHR24279:SF120">
    <property type="entry name" value="CYTOCHROME P450"/>
    <property type="match status" value="1"/>
</dbReference>
<dbReference type="EMBL" id="KF640014">
    <property type="protein sequence ID" value="AIL94168.1"/>
    <property type="molecule type" value="mRNA"/>
</dbReference>
<dbReference type="Pfam" id="PF00067">
    <property type="entry name" value="p450"/>
    <property type="match status" value="1"/>
</dbReference>
<dbReference type="PROSITE" id="PS00086">
    <property type="entry name" value="CYTOCHROME_P450"/>
    <property type="match status" value="1"/>
</dbReference>
<keyword evidence="6 8" id="KW-0408">Iron</keyword>
<dbReference type="GO" id="GO:0016705">
    <property type="term" value="F:oxidoreductase activity, acting on paired donors, with incorporation or reduction of molecular oxygen"/>
    <property type="evidence" value="ECO:0007669"/>
    <property type="project" value="InterPro"/>
</dbReference>
<organism evidence="10">
    <name type="scientific">Tigriopus japonicus</name>
    <name type="common">Copepod</name>
    <dbReference type="NCBI Taxonomy" id="158387"/>
    <lineage>
        <taxon>Eukaryota</taxon>
        <taxon>Metazoa</taxon>
        <taxon>Ecdysozoa</taxon>
        <taxon>Arthropoda</taxon>
        <taxon>Crustacea</taxon>
        <taxon>Multicrustacea</taxon>
        <taxon>Hexanauplia</taxon>
        <taxon>Copepoda</taxon>
        <taxon>Harpacticoida</taxon>
        <taxon>Harpacticidae</taxon>
        <taxon>Tigriopus</taxon>
    </lineage>
</organism>
<evidence type="ECO:0000256" key="2">
    <source>
        <dbReference type="ARBA" id="ARBA00010617"/>
    </source>
</evidence>
<reference evidence="10" key="1">
    <citation type="submission" date="2013-09" db="EMBL/GenBank/DDBJ databases">
        <authorList>
            <person name="Lee J.-S."/>
        </authorList>
    </citation>
    <scope>NUCLEOTIDE SEQUENCE</scope>
</reference>
<reference evidence="10" key="2">
    <citation type="journal article" date="2014" name="Aquat. Toxicol.">
        <title>Crude oil exposure results in oxidative stress-mediated dysfunctional development and reproduction in the copepod Tigriopus japonicus and modulates expression of cytochrome P450 (CYP) genes.</title>
        <authorList>
            <person name="Han J."/>
            <person name="Won E.J."/>
            <person name="Hwang D.S."/>
            <person name="Shin K.H."/>
            <person name="Lee Y.S."/>
            <person name="Leung K.M."/>
            <person name="Lee S.J."/>
            <person name="Lee J.S."/>
        </authorList>
    </citation>
    <scope>NUCLEOTIDE SEQUENCE</scope>
</reference>
<dbReference type="InterPro" id="IPR002401">
    <property type="entry name" value="Cyt_P450_E_grp-I"/>
</dbReference>
<dbReference type="GO" id="GO:0020037">
    <property type="term" value="F:heme binding"/>
    <property type="evidence" value="ECO:0007669"/>
    <property type="project" value="InterPro"/>
</dbReference>
<evidence type="ECO:0000256" key="7">
    <source>
        <dbReference type="ARBA" id="ARBA00023033"/>
    </source>
</evidence>
<evidence type="ECO:0000256" key="9">
    <source>
        <dbReference type="RuleBase" id="RU000461"/>
    </source>
</evidence>
<gene>
    <name evidence="10" type="primary">CYP44D1</name>
</gene>
<evidence type="ECO:0000256" key="3">
    <source>
        <dbReference type="ARBA" id="ARBA00022617"/>
    </source>
</evidence>
<dbReference type="InterPro" id="IPR050479">
    <property type="entry name" value="CYP11_CYP27_families"/>
</dbReference>
<protein>
    <submittedName>
        <fullName evidence="10">Cytochrome P450 CYP44D1</fullName>
    </submittedName>
</protein>
<dbReference type="PRINTS" id="PR00463">
    <property type="entry name" value="EP450I"/>
</dbReference>
<dbReference type="InterPro" id="IPR017972">
    <property type="entry name" value="Cyt_P450_CS"/>
</dbReference>
<name>A0A088DJW2_TIGJA</name>
<dbReference type="PRINTS" id="PR00385">
    <property type="entry name" value="P450"/>
</dbReference>
<feature type="binding site" description="axial binding residue" evidence="8">
    <location>
        <position position="432"/>
    </location>
    <ligand>
        <name>heme</name>
        <dbReference type="ChEBI" id="CHEBI:30413"/>
    </ligand>
    <ligandPart>
        <name>Fe</name>
        <dbReference type="ChEBI" id="CHEBI:18248"/>
    </ligandPart>
</feature>
<dbReference type="SUPFAM" id="SSF48264">
    <property type="entry name" value="Cytochrome P450"/>
    <property type="match status" value="1"/>
</dbReference>
<sequence>MARTLGVGGRARAIQALARIPGPPTYPLIGNLYQYNWNGPFQKFKYHEALHSLYRTYGPVVKQNIGGRVIVHVFEPSDIQTVYAHEGKWPVVPPLQETTQMYRQQKQMSLGLGNTNGAEWYRLRTNTQQKMLRPKEVQFHLPVVNQIAQDTNEINDLRLEVGRWSLENAAALVFDRRLGCLSSGTEEEEFARQMVEANAAIFKLSGLLKLSMPIYKYVSMPKWRQLVQAEDFFYSRALQLVDDAILRLKDAVEGDILREDQFYFLRYLLSKEELSLKDVTVICLSLFSDGLSTTTPTLLFNLYSLATNKAIQDHLHEEISAVVGNSDTITEEHINKMVYLKAFVKETFRLWPNGTEVSRFTEQDMELSGYHIPAGTHVDLNPLVHFRDPRVFPNPNTHSPERWLRGDSGLKNSNPSIHPFLLTPFGHGTRMCAGRRFAEQDLYVVLATLLRHFILTYPVGEDMKQIYHTLLFPDRPVRVKFLDRSQSKDIGIEK</sequence>
<evidence type="ECO:0000313" key="10">
    <source>
        <dbReference type="EMBL" id="AIL94168.1"/>
    </source>
</evidence>
<keyword evidence="4 8" id="KW-0479">Metal-binding</keyword>
<dbReference type="Gene3D" id="1.10.630.10">
    <property type="entry name" value="Cytochrome P450"/>
    <property type="match status" value="1"/>
</dbReference>
<keyword evidence="3 8" id="KW-0349">Heme</keyword>
<evidence type="ECO:0000256" key="6">
    <source>
        <dbReference type="ARBA" id="ARBA00023004"/>
    </source>
</evidence>
<comment type="similarity">
    <text evidence="2 9">Belongs to the cytochrome P450 family.</text>
</comment>
<comment type="cofactor">
    <cofactor evidence="1 8">
        <name>heme</name>
        <dbReference type="ChEBI" id="CHEBI:30413"/>
    </cofactor>
</comment>
<dbReference type="InterPro" id="IPR036396">
    <property type="entry name" value="Cyt_P450_sf"/>
</dbReference>
<dbReference type="AlphaFoldDB" id="A0A088DJW2"/>
<evidence type="ECO:0000256" key="5">
    <source>
        <dbReference type="ARBA" id="ARBA00023002"/>
    </source>
</evidence>
<keyword evidence="7 9" id="KW-0503">Monooxygenase</keyword>
<evidence type="ECO:0000256" key="4">
    <source>
        <dbReference type="ARBA" id="ARBA00022723"/>
    </source>
</evidence>
<evidence type="ECO:0000256" key="8">
    <source>
        <dbReference type="PIRSR" id="PIRSR602401-1"/>
    </source>
</evidence>
<dbReference type="InterPro" id="IPR001128">
    <property type="entry name" value="Cyt_P450"/>
</dbReference>